<dbReference type="PANTHER" id="PTHR43386">
    <property type="entry name" value="OLIGOPEPTIDE TRANSPORT SYSTEM PERMEASE PROTEIN APPC"/>
    <property type="match status" value="1"/>
</dbReference>
<accession>A0ABN2A8V3</accession>
<dbReference type="Gene3D" id="1.10.3720.10">
    <property type="entry name" value="MetI-like"/>
    <property type="match status" value="1"/>
</dbReference>
<dbReference type="Pfam" id="PF00528">
    <property type="entry name" value="BPD_transp_1"/>
    <property type="match status" value="1"/>
</dbReference>
<protein>
    <submittedName>
        <fullName evidence="9">ABC transporter permease</fullName>
    </submittedName>
</protein>
<organism evidence="9 10">
    <name type="scientific">Nocardioides humi</name>
    <dbReference type="NCBI Taxonomy" id="449461"/>
    <lineage>
        <taxon>Bacteria</taxon>
        <taxon>Bacillati</taxon>
        <taxon>Actinomycetota</taxon>
        <taxon>Actinomycetes</taxon>
        <taxon>Propionibacteriales</taxon>
        <taxon>Nocardioidaceae</taxon>
        <taxon>Nocardioides</taxon>
    </lineage>
</organism>
<evidence type="ECO:0000313" key="9">
    <source>
        <dbReference type="EMBL" id="GAA1513886.1"/>
    </source>
</evidence>
<gene>
    <name evidence="9" type="ORF">GCM10009788_17880</name>
</gene>
<evidence type="ECO:0000259" key="8">
    <source>
        <dbReference type="PROSITE" id="PS50928"/>
    </source>
</evidence>
<feature type="transmembrane region" description="Helical" evidence="7">
    <location>
        <begin position="113"/>
        <end position="133"/>
    </location>
</feature>
<keyword evidence="6 7" id="KW-0472">Membrane</keyword>
<dbReference type="InterPro" id="IPR000515">
    <property type="entry name" value="MetI-like"/>
</dbReference>
<evidence type="ECO:0000256" key="2">
    <source>
        <dbReference type="ARBA" id="ARBA00022448"/>
    </source>
</evidence>
<dbReference type="Proteomes" id="UP001500842">
    <property type="component" value="Unassembled WGS sequence"/>
</dbReference>
<dbReference type="PANTHER" id="PTHR43386:SF1">
    <property type="entry name" value="D,D-DIPEPTIDE TRANSPORT SYSTEM PERMEASE PROTEIN DDPC-RELATED"/>
    <property type="match status" value="1"/>
</dbReference>
<keyword evidence="5 7" id="KW-1133">Transmembrane helix</keyword>
<comment type="similarity">
    <text evidence="7">Belongs to the binding-protein-dependent transport system permease family.</text>
</comment>
<keyword evidence="4 7" id="KW-0812">Transmembrane</keyword>
<dbReference type="CDD" id="cd06261">
    <property type="entry name" value="TM_PBP2"/>
    <property type="match status" value="1"/>
</dbReference>
<evidence type="ECO:0000256" key="6">
    <source>
        <dbReference type="ARBA" id="ARBA00023136"/>
    </source>
</evidence>
<reference evidence="9 10" key="1">
    <citation type="journal article" date="2019" name="Int. J. Syst. Evol. Microbiol.">
        <title>The Global Catalogue of Microorganisms (GCM) 10K type strain sequencing project: providing services to taxonomists for standard genome sequencing and annotation.</title>
        <authorList>
            <consortium name="The Broad Institute Genomics Platform"/>
            <consortium name="The Broad Institute Genome Sequencing Center for Infectious Disease"/>
            <person name="Wu L."/>
            <person name="Ma J."/>
        </authorList>
    </citation>
    <scope>NUCLEOTIDE SEQUENCE [LARGE SCALE GENOMIC DNA]</scope>
    <source>
        <strain evidence="9 10">JCM 14942</strain>
    </source>
</reference>
<evidence type="ECO:0000256" key="7">
    <source>
        <dbReference type="RuleBase" id="RU363032"/>
    </source>
</evidence>
<keyword evidence="2 7" id="KW-0813">Transport</keyword>
<sequence length="291" mass="30523">MTAAPAPTPTPARRRRSRRGRPWTIAERLSAAWLLVLVVGMLLLPPLRGIDPLDIGADARFAGPGGDHWLGADNLGRDLLARALDGAQVSVMIGIGSVLIAAVIGVPLGMVSAYFGGIAAAVISFVVDVILAFPGLVLALGLASFLGASVTNVMIAITVPMFPVFVRLARAQTLALLETEYLEASEVIGTPVLSIMRRDVLPNIAEAILAFGFVSIGRAILIEGSLSFLGIGVPRTQPTWGGMINEGRIYMTTEPLLILVPAAFLLLTILSLNLISDRFLVDGDPVTGASA</sequence>
<name>A0ABN2A8V3_9ACTN</name>
<dbReference type="SUPFAM" id="SSF161098">
    <property type="entry name" value="MetI-like"/>
    <property type="match status" value="1"/>
</dbReference>
<dbReference type="InterPro" id="IPR050366">
    <property type="entry name" value="BP-dependent_transpt_permease"/>
</dbReference>
<dbReference type="RefSeq" id="WP_141005341.1">
    <property type="nucleotide sequence ID" value="NZ_BAAAOR010000014.1"/>
</dbReference>
<dbReference type="InterPro" id="IPR035906">
    <property type="entry name" value="MetI-like_sf"/>
</dbReference>
<feature type="transmembrane region" description="Helical" evidence="7">
    <location>
        <begin position="139"/>
        <end position="166"/>
    </location>
</feature>
<keyword evidence="3" id="KW-1003">Cell membrane</keyword>
<feature type="domain" description="ABC transmembrane type-1" evidence="8">
    <location>
        <begin position="87"/>
        <end position="276"/>
    </location>
</feature>
<keyword evidence="10" id="KW-1185">Reference proteome</keyword>
<feature type="transmembrane region" description="Helical" evidence="7">
    <location>
        <begin position="87"/>
        <end position="106"/>
    </location>
</feature>
<feature type="transmembrane region" description="Helical" evidence="7">
    <location>
        <begin position="256"/>
        <end position="275"/>
    </location>
</feature>
<dbReference type="EMBL" id="BAAAOR010000014">
    <property type="protein sequence ID" value="GAA1513886.1"/>
    <property type="molecule type" value="Genomic_DNA"/>
</dbReference>
<comment type="subcellular location">
    <subcellularLocation>
        <location evidence="1 7">Cell membrane</location>
        <topology evidence="1 7">Multi-pass membrane protein</topology>
    </subcellularLocation>
</comment>
<proteinExistence type="inferred from homology"/>
<feature type="transmembrane region" description="Helical" evidence="7">
    <location>
        <begin position="23"/>
        <end position="44"/>
    </location>
</feature>
<evidence type="ECO:0000256" key="1">
    <source>
        <dbReference type="ARBA" id="ARBA00004651"/>
    </source>
</evidence>
<evidence type="ECO:0000256" key="5">
    <source>
        <dbReference type="ARBA" id="ARBA00022989"/>
    </source>
</evidence>
<dbReference type="PROSITE" id="PS50928">
    <property type="entry name" value="ABC_TM1"/>
    <property type="match status" value="1"/>
</dbReference>
<evidence type="ECO:0000256" key="4">
    <source>
        <dbReference type="ARBA" id="ARBA00022692"/>
    </source>
</evidence>
<comment type="caution">
    <text evidence="9">The sequence shown here is derived from an EMBL/GenBank/DDBJ whole genome shotgun (WGS) entry which is preliminary data.</text>
</comment>
<evidence type="ECO:0000256" key="3">
    <source>
        <dbReference type="ARBA" id="ARBA00022475"/>
    </source>
</evidence>
<evidence type="ECO:0000313" key="10">
    <source>
        <dbReference type="Proteomes" id="UP001500842"/>
    </source>
</evidence>